<evidence type="ECO:0000313" key="2">
    <source>
        <dbReference type="EMBL" id="POZ82148.1"/>
    </source>
</evidence>
<evidence type="ECO:0000313" key="3">
    <source>
        <dbReference type="Proteomes" id="UP000238655"/>
    </source>
</evidence>
<sequence length="63" mass="6982">MKHPQLSRAADLPTMCRTIGTARLFGPFTGLAMPAATSCDRMQRAGRERPGLAPRRIDNQETR</sequence>
<reference evidence="2 3" key="1">
    <citation type="submission" date="2018-01" db="EMBL/GenBank/DDBJ databases">
        <title>Successful Treatment of Persistent Burkholderia cepacia Bacteremia with Ceftazidime-Avibactam.</title>
        <authorList>
            <person name="Tamma P."/>
            <person name="Fan Y."/>
            <person name="Bergman Y."/>
            <person name="Sick-Samuels A."/>
            <person name="Hsu A."/>
            <person name="Timp W."/>
            <person name="Simner P."/>
        </authorList>
    </citation>
    <scope>NUCLEOTIDE SEQUENCE [LARGE SCALE GENOMIC DNA]</scope>
    <source>
        <strain evidence="2 3">170816</strain>
    </source>
</reference>
<accession>A0A2S5DSV2</accession>
<feature type="region of interest" description="Disordered" evidence="1">
    <location>
        <begin position="40"/>
        <end position="63"/>
    </location>
</feature>
<gene>
    <name evidence="2" type="ORF">C3743_17970</name>
</gene>
<name>A0A2S5DSV2_9BURK</name>
<evidence type="ECO:0000256" key="1">
    <source>
        <dbReference type="SAM" id="MobiDB-lite"/>
    </source>
</evidence>
<protein>
    <submittedName>
        <fullName evidence="2">Uncharacterized protein</fullName>
    </submittedName>
</protein>
<dbReference type="EMBL" id="PQVP01000002">
    <property type="protein sequence ID" value="POZ82148.1"/>
    <property type="molecule type" value="Genomic_DNA"/>
</dbReference>
<dbReference type="AlphaFoldDB" id="A0A2S5DSV2"/>
<comment type="caution">
    <text evidence="2">The sequence shown here is derived from an EMBL/GenBank/DDBJ whole genome shotgun (WGS) entry which is preliminary data.</text>
</comment>
<feature type="compositionally biased region" description="Basic and acidic residues" evidence="1">
    <location>
        <begin position="41"/>
        <end position="63"/>
    </location>
</feature>
<dbReference type="Proteomes" id="UP000238655">
    <property type="component" value="Chromosome 1"/>
</dbReference>
<organism evidence="2 3">
    <name type="scientific">Burkholderia contaminans</name>
    <dbReference type="NCBI Taxonomy" id="488447"/>
    <lineage>
        <taxon>Bacteria</taxon>
        <taxon>Pseudomonadati</taxon>
        <taxon>Pseudomonadota</taxon>
        <taxon>Betaproteobacteria</taxon>
        <taxon>Burkholderiales</taxon>
        <taxon>Burkholderiaceae</taxon>
        <taxon>Burkholderia</taxon>
        <taxon>Burkholderia cepacia complex</taxon>
    </lineage>
</organism>
<proteinExistence type="predicted"/>